<dbReference type="GO" id="GO:0030133">
    <property type="term" value="C:transport vesicle"/>
    <property type="evidence" value="ECO:0007669"/>
    <property type="project" value="UniProtKB-SubCell"/>
</dbReference>
<dbReference type="GO" id="GO:0000145">
    <property type="term" value="C:exocyst"/>
    <property type="evidence" value="ECO:0007669"/>
    <property type="project" value="InterPro"/>
</dbReference>
<keyword evidence="4" id="KW-0813">Transport</keyword>
<evidence type="ECO:0000256" key="1">
    <source>
        <dbReference type="ARBA" id="ARBA00004398"/>
    </source>
</evidence>
<proteinExistence type="inferred from homology"/>
<dbReference type="Gene3D" id="1.20.58.1220">
    <property type="entry name" value="Exo84p, C-terminal helical domain"/>
    <property type="match status" value="1"/>
</dbReference>
<dbReference type="InterPro" id="IPR042561">
    <property type="entry name" value="Exo84_C_1"/>
</dbReference>
<comment type="subcellular location">
    <subcellularLocation>
        <location evidence="1">Cytoplasmic vesicle</location>
        <location evidence="1">Secretory vesicle</location>
    </subcellularLocation>
</comment>
<dbReference type="Pfam" id="PF25345">
    <property type="entry name" value="PH_EXO84"/>
    <property type="match status" value="1"/>
</dbReference>
<feature type="domain" description="Exocyst component Exo84 C-terminal" evidence="8">
    <location>
        <begin position="393"/>
        <end position="596"/>
    </location>
</feature>
<dbReference type="EMBL" id="CAMKVN010000563">
    <property type="protein sequence ID" value="CAI2169235.1"/>
    <property type="molecule type" value="Genomic_DNA"/>
</dbReference>
<evidence type="ECO:0000313" key="9">
    <source>
        <dbReference type="EMBL" id="CAI2169235.1"/>
    </source>
</evidence>
<dbReference type="AlphaFoldDB" id="A0A9W4WKY0"/>
<dbReference type="SUPFAM" id="SSF74788">
    <property type="entry name" value="Cullin repeat-like"/>
    <property type="match status" value="1"/>
</dbReference>
<dbReference type="GO" id="GO:0015031">
    <property type="term" value="P:protein transport"/>
    <property type="evidence" value="ECO:0007669"/>
    <property type="project" value="UniProtKB-KW"/>
</dbReference>
<dbReference type="InterPro" id="IPR011993">
    <property type="entry name" value="PH-like_dom_sf"/>
</dbReference>
<evidence type="ECO:0000259" key="8">
    <source>
        <dbReference type="Pfam" id="PF16528"/>
    </source>
</evidence>
<dbReference type="PANTHER" id="PTHR21426">
    <property type="entry name" value="EXOCYST COMPLEX COMPONENT 8"/>
    <property type="match status" value="1"/>
</dbReference>
<gene>
    <name evidence="9" type="ORF">FWILDA_LOCUS3979</name>
</gene>
<evidence type="ECO:0000256" key="6">
    <source>
        <dbReference type="ARBA" id="ARBA00022927"/>
    </source>
</evidence>
<dbReference type="Gene3D" id="2.30.29.30">
    <property type="entry name" value="Pleckstrin-homology domain (PH domain)/Phosphotyrosine-binding domain (PTB)"/>
    <property type="match status" value="1"/>
</dbReference>
<dbReference type="InterPro" id="IPR042560">
    <property type="entry name" value="Exo84_C_2"/>
</dbReference>
<dbReference type="InterPro" id="IPR032403">
    <property type="entry name" value="Exo84_C"/>
</dbReference>
<dbReference type="Pfam" id="PF16528">
    <property type="entry name" value="Exo84_C"/>
    <property type="match status" value="1"/>
</dbReference>
<organism evidence="9 10">
    <name type="scientific">Funneliformis geosporum</name>
    <dbReference type="NCBI Taxonomy" id="1117311"/>
    <lineage>
        <taxon>Eukaryota</taxon>
        <taxon>Fungi</taxon>
        <taxon>Fungi incertae sedis</taxon>
        <taxon>Mucoromycota</taxon>
        <taxon>Glomeromycotina</taxon>
        <taxon>Glomeromycetes</taxon>
        <taxon>Glomerales</taxon>
        <taxon>Glomeraceae</taxon>
        <taxon>Funneliformis</taxon>
    </lineage>
</organism>
<sequence>MNSLNSQMSNSKPRGINIRIANAINGIEKSISPSSPGFISKKMSRAGLKAEGKWNNNNLSPGRLYTPDEEIREPPAIDIVEFAGDDFRPETYIQKALSTATEEGVRAFLDALQESKDLAASDLQRNMDHILQLESDMLVLRGLLNELRNVSDNLRDDSTESGNIGPVTSVTSEPIVPRRRNPTLNNATDMQSIWKAQIQQLWAGVEGAQNFVSLEPGRHILRECSTFVEISFSTNKPKQSVHIFLLNDCLLVASKKKRQASKDTSKAKLIADRCFSLEDITLMDVKDTEEQVNFIKILKHPTDQFIFQAGNAEEKKNLLSMTKRATDEMISAKAAKHADSVMAAKSQQQQHTPLIRTLSRKNKGPPPSLRAVRQSVPKLPVKTPKELTMDNIREIEDLADELDVHIATREFEEAVENIEKAKDSLTNVSTSNSTKLDAIRTKMEDRVVRLSLAISRDLTNPDVKKSHVQKCVRWLFRLGYGEQARELFLIARTENIRIRTKQLKFEGDIPQYINELSLVYFTLIKNTCDWYNASFRDMRMASGLVKWVQEEMEHYANMFRRQVYSLHNRDDRIVQECLRYARDHCLMLREVGLDLKFLLDNLLQPSKNGNTNYLLENNEMAALVEEEDNLLNSYGV</sequence>
<dbReference type="InterPro" id="IPR016159">
    <property type="entry name" value="Cullin_repeat-like_dom_sf"/>
</dbReference>
<evidence type="ECO:0000256" key="3">
    <source>
        <dbReference type="ARBA" id="ARBA00021269"/>
    </source>
</evidence>
<keyword evidence="10" id="KW-1185">Reference proteome</keyword>
<evidence type="ECO:0000313" key="10">
    <source>
        <dbReference type="Proteomes" id="UP001153678"/>
    </source>
</evidence>
<dbReference type="GO" id="GO:0006887">
    <property type="term" value="P:exocytosis"/>
    <property type="evidence" value="ECO:0007669"/>
    <property type="project" value="UniProtKB-KW"/>
</dbReference>
<dbReference type="GO" id="GO:0006893">
    <property type="term" value="P:Golgi to plasma membrane transport"/>
    <property type="evidence" value="ECO:0007669"/>
    <property type="project" value="TreeGrafter"/>
</dbReference>
<evidence type="ECO:0000256" key="7">
    <source>
        <dbReference type="SAM" id="MobiDB-lite"/>
    </source>
</evidence>
<dbReference type="PANTHER" id="PTHR21426:SF12">
    <property type="entry name" value="EXOCYST COMPLEX COMPONENT 8"/>
    <property type="match status" value="1"/>
</dbReference>
<feature type="region of interest" description="Disordered" evidence="7">
    <location>
        <begin position="154"/>
        <end position="180"/>
    </location>
</feature>
<comment type="similarity">
    <text evidence="2">Belongs to the EXO84 family.</text>
</comment>
<dbReference type="Gene3D" id="1.20.58.1210">
    <property type="entry name" value="Exo84p, N-terminal helical domain"/>
    <property type="match status" value="1"/>
</dbReference>
<dbReference type="Proteomes" id="UP001153678">
    <property type="component" value="Unassembled WGS sequence"/>
</dbReference>
<dbReference type="OrthoDB" id="642193at2759"/>
<dbReference type="InterPro" id="IPR033961">
    <property type="entry name" value="Exo84"/>
</dbReference>
<keyword evidence="5" id="KW-0268">Exocytosis</keyword>
<keyword evidence="6" id="KW-0653">Protein transport</keyword>
<name>A0A9W4WKY0_9GLOM</name>
<evidence type="ECO:0000256" key="5">
    <source>
        <dbReference type="ARBA" id="ARBA00022483"/>
    </source>
</evidence>
<reference evidence="9" key="1">
    <citation type="submission" date="2022-08" db="EMBL/GenBank/DDBJ databases">
        <authorList>
            <person name="Kallberg Y."/>
            <person name="Tangrot J."/>
            <person name="Rosling A."/>
        </authorList>
    </citation>
    <scope>NUCLEOTIDE SEQUENCE</scope>
    <source>
        <strain evidence="9">Wild A</strain>
    </source>
</reference>
<feature type="compositionally biased region" description="Polar residues" evidence="7">
    <location>
        <begin position="160"/>
        <end position="172"/>
    </location>
</feature>
<comment type="caution">
    <text evidence="9">The sequence shown here is derived from an EMBL/GenBank/DDBJ whole genome shotgun (WGS) entry which is preliminary data.</text>
</comment>
<accession>A0A9W4WKY0</accession>
<protein>
    <recommendedName>
        <fullName evidence="3">Exocyst complex component EXO84</fullName>
    </recommendedName>
</protein>
<evidence type="ECO:0000256" key="2">
    <source>
        <dbReference type="ARBA" id="ARBA00007210"/>
    </source>
</evidence>
<evidence type="ECO:0000256" key="4">
    <source>
        <dbReference type="ARBA" id="ARBA00022448"/>
    </source>
</evidence>
<dbReference type="SUPFAM" id="SSF50729">
    <property type="entry name" value="PH domain-like"/>
    <property type="match status" value="1"/>
</dbReference>